<feature type="compositionally biased region" description="Basic and acidic residues" evidence="9">
    <location>
        <begin position="250"/>
        <end position="262"/>
    </location>
</feature>
<keyword evidence="12" id="KW-1185">Reference proteome</keyword>
<evidence type="ECO:0000313" key="12">
    <source>
        <dbReference type="Proteomes" id="UP000472275"/>
    </source>
</evidence>
<evidence type="ECO:0000256" key="2">
    <source>
        <dbReference type="ARBA" id="ARBA00022443"/>
    </source>
</evidence>
<comment type="subcellular location">
    <subcellularLocation>
        <location evidence="1">Membrane raft</location>
    </subcellularLocation>
</comment>
<evidence type="ECO:0000256" key="5">
    <source>
        <dbReference type="ARBA" id="ARBA00060088"/>
    </source>
</evidence>
<comment type="subunit">
    <text evidence="6">Interacts with SKAP1, LCK and FYN. The phosphorylated form interacts with LCP2.</text>
</comment>
<dbReference type="GO" id="GO:0045121">
    <property type="term" value="C:membrane raft"/>
    <property type="evidence" value="ECO:0007669"/>
    <property type="project" value="UniProtKB-SubCell"/>
</dbReference>
<protein>
    <recommendedName>
        <fullName evidence="7">FYN-binding protein 2</fullName>
    </recommendedName>
    <alternativeName>
        <fullName evidence="8">Activation-dependent, raft-recruited ADAP-like phosphoprotein</fullName>
    </alternativeName>
</protein>
<evidence type="ECO:0000256" key="1">
    <source>
        <dbReference type="ARBA" id="ARBA00004285"/>
    </source>
</evidence>
<name>A0A663FJT6_AQUCH</name>
<feature type="compositionally biased region" description="Polar residues" evidence="9">
    <location>
        <begin position="73"/>
        <end position="83"/>
    </location>
</feature>
<accession>A0A663FJT6</accession>
<dbReference type="GO" id="GO:0033627">
    <property type="term" value="P:cell adhesion mediated by integrin"/>
    <property type="evidence" value="ECO:0007669"/>
    <property type="project" value="Ensembl"/>
</dbReference>
<dbReference type="PANTHER" id="PTHR16830:SF1">
    <property type="entry name" value="FYN-BINDING PROTEIN 2"/>
    <property type="match status" value="1"/>
</dbReference>
<reference evidence="11" key="2">
    <citation type="submission" date="2025-09" db="UniProtKB">
        <authorList>
            <consortium name="Ensembl"/>
        </authorList>
    </citation>
    <scope>IDENTIFICATION</scope>
</reference>
<keyword evidence="2" id="KW-0728">SH3 domain</keyword>
<dbReference type="GO" id="GO:0007229">
    <property type="term" value="P:integrin-mediated signaling pathway"/>
    <property type="evidence" value="ECO:0007669"/>
    <property type="project" value="InterPro"/>
</dbReference>
<evidence type="ECO:0000256" key="4">
    <source>
        <dbReference type="ARBA" id="ARBA00023136"/>
    </source>
</evidence>
<dbReference type="SUPFAM" id="SSF50044">
    <property type="entry name" value="SH3-domain"/>
    <property type="match status" value="1"/>
</dbReference>
<dbReference type="Proteomes" id="UP000472275">
    <property type="component" value="Chromosome 12"/>
</dbReference>
<sequence length="726" mass="80364">MDVEGATDFRALRAKFQNDSNLANKLVQPRKKPPPEIPPKLGSGGNAVSKPLPLSKKEAVILKSKDEPAHPATQPSAHPQGNPSAWPRAQLGYVEPTEHNEEHNGNVLEKGLSSPKNGPGKPLPSYCVDRRGSAQTSPLPNSFHHALQMWENALSRGEKASAMLPTQRAANLYVHPCPEQRVMRAPAALGGSRMRPSGSEPTLDLPAQKKDGLRGSGSALPQAPRGHRSSDEAAAESAAATVFCQPGYRAPEEQPQRQKESEPPFCQPGAGKCSHSPRSKWPRIKPLPSVESLGPAPGKPARPPKFDLSAFRSAVPLVHRGNETTADEEDYLTPESAELEEQHNYEETPMYLNQSGDTTTLSVIEVPKAKPQEHKKQKTLLIAKSSPGRAIIEDEKEENPSLEGGKQEEKKIFKTGGNEYVSPTSQTEEDGRGGMKVPQAKQDVTSTQTAKHPTPQGLAKDGAELLQYVYVGTPNPGVERTALNQNTRQSPEEIYDDAEEMQDRLSHASDASSPFASASISGNSYEETYEDVEIGGDNPGKTETEKQKRFGNLFKIEKLKLKNTRFKENLRLFSISVPNLAAVSQEDMVYDDVEVGQREMREKDDKYKTWMPKFLMAKEDKDKRKSSNDVERNIFKVKKSNPEKSKKMEKEEKFFRETFMYDKEINVINTATAECSVPSKRRVDLPVTAGEQLDVIDVTEGNAVICRNLEGRFGYVLVEHLNFRQY</sequence>
<reference evidence="11" key="1">
    <citation type="submission" date="2025-08" db="UniProtKB">
        <authorList>
            <consortium name="Ensembl"/>
        </authorList>
    </citation>
    <scope>IDENTIFICATION</scope>
</reference>
<gene>
    <name evidence="11" type="primary">FYB2</name>
</gene>
<feature type="compositionally biased region" description="Basic and acidic residues" evidence="9">
    <location>
        <begin position="55"/>
        <end position="69"/>
    </location>
</feature>
<feature type="region of interest" description="Disordered" evidence="9">
    <location>
        <begin position="189"/>
        <end position="306"/>
    </location>
</feature>
<evidence type="ECO:0000256" key="7">
    <source>
        <dbReference type="ARBA" id="ARBA00068977"/>
    </source>
</evidence>
<dbReference type="InParanoid" id="A0A663FJT6"/>
<comment type="function">
    <text evidence="5">Adapter protein that plays a role in T-cell receptor (TCR)-mediated activation of signaling pathways. Required for T-cell activation and integrin-mediated T-cell adhesion in response to TCR stimulation.</text>
</comment>
<organism evidence="11 12">
    <name type="scientific">Aquila chrysaetos chrysaetos</name>
    <dbReference type="NCBI Taxonomy" id="223781"/>
    <lineage>
        <taxon>Eukaryota</taxon>
        <taxon>Metazoa</taxon>
        <taxon>Chordata</taxon>
        <taxon>Craniata</taxon>
        <taxon>Vertebrata</taxon>
        <taxon>Euteleostomi</taxon>
        <taxon>Archelosauria</taxon>
        <taxon>Archosauria</taxon>
        <taxon>Dinosauria</taxon>
        <taxon>Saurischia</taxon>
        <taxon>Theropoda</taxon>
        <taxon>Coelurosauria</taxon>
        <taxon>Aves</taxon>
        <taxon>Neognathae</taxon>
        <taxon>Neoaves</taxon>
        <taxon>Telluraves</taxon>
        <taxon>Accipitrimorphae</taxon>
        <taxon>Accipitriformes</taxon>
        <taxon>Accipitridae</taxon>
        <taxon>Accipitrinae</taxon>
        <taxon>Aquila</taxon>
    </lineage>
</organism>
<keyword evidence="3" id="KW-0597">Phosphoprotein</keyword>
<evidence type="ECO:0000256" key="3">
    <source>
        <dbReference type="ARBA" id="ARBA00022553"/>
    </source>
</evidence>
<dbReference type="Ensembl" id="ENSACCT00020025960.1">
    <property type="protein sequence ID" value="ENSACCP00020024838.1"/>
    <property type="gene ID" value="ENSACCG00020016999.1"/>
</dbReference>
<dbReference type="GO" id="GO:0001772">
    <property type="term" value="C:immunological synapse"/>
    <property type="evidence" value="ECO:0007669"/>
    <property type="project" value="Ensembl"/>
</dbReference>
<dbReference type="FunFam" id="2.30.30.40:FF:000220">
    <property type="entry name" value="FYN binding protein 2"/>
    <property type="match status" value="1"/>
</dbReference>
<feature type="compositionally biased region" description="Polar residues" evidence="9">
    <location>
        <begin position="442"/>
        <end position="451"/>
    </location>
</feature>
<dbReference type="GO" id="GO:0072659">
    <property type="term" value="P:protein localization to plasma membrane"/>
    <property type="evidence" value="ECO:0007669"/>
    <property type="project" value="TreeGrafter"/>
</dbReference>
<proteinExistence type="predicted"/>
<keyword evidence="4" id="KW-0472">Membrane</keyword>
<evidence type="ECO:0000256" key="8">
    <source>
        <dbReference type="ARBA" id="ARBA00079345"/>
    </source>
</evidence>
<dbReference type="InterPro" id="IPR036028">
    <property type="entry name" value="SH3-like_dom_sf"/>
</dbReference>
<evidence type="ECO:0000256" key="6">
    <source>
        <dbReference type="ARBA" id="ARBA00062840"/>
    </source>
</evidence>
<dbReference type="Pfam" id="PF14603">
    <property type="entry name" value="hSH3"/>
    <property type="match status" value="1"/>
</dbReference>
<feature type="region of interest" description="Disordered" evidence="9">
    <location>
        <begin position="368"/>
        <end position="461"/>
    </location>
</feature>
<dbReference type="Gene3D" id="2.30.30.40">
    <property type="entry name" value="SH3 Domains"/>
    <property type="match status" value="1"/>
</dbReference>
<dbReference type="GeneTree" id="ENSGT00530000063460"/>
<feature type="region of interest" description="Disordered" evidence="9">
    <location>
        <begin position="17"/>
        <end position="139"/>
    </location>
</feature>
<evidence type="ECO:0000256" key="9">
    <source>
        <dbReference type="SAM" id="MobiDB-lite"/>
    </source>
</evidence>
<evidence type="ECO:0000259" key="10">
    <source>
        <dbReference type="Pfam" id="PF14603"/>
    </source>
</evidence>
<dbReference type="InterPro" id="IPR043443">
    <property type="entry name" value="FYB1/2-like"/>
</dbReference>
<dbReference type="AlphaFoldDB" id="A0A663FJT6"/>
<dbReference type="PANTHER" id="PTHR16830">
    <property type="entry name" value="SH2 CONTAINING ADAPTOR PRAM-1 RELATED"/>
    <property type="match status" value="1"/>
</dbReference>
<dbReference type="GO" id="GO:0050852">
    <property type="term" value="P:T cell receptor signaling pathway"/>
    <property type="evidence" value="ECO:0007669"/>
    <property type="project" value="Ensembl"/>
</dbReference>
<feature type="domain" description="Helically-extended SH3" evidence="10">
    <location>
        <begin position="655"/>
        <end position="721"/>
    </location>
</feature>
<dbReference type="InterPro" id="IPR029294">
    <property type="entry name" value="hSH3"/>
</dbReference>
<evidence type="ECO:0000313" key="11">
    <source>
        <dbReference type="Ensembl" id="ENSACCP00020024838.1"/>
    </source>
</evidence>